<gene>
    <name evidence="1" type="ORF">DSO57_1033215</name>
</gene>
<reference evidence="1" key="1">
    <citation type="submission" date="2022-04" db="EMBL/GenBank/DDBJ databases">
        <title>Genome of the entomopathogenic fungus Entomophthora muscae.</title>
        <authorList>
            <person name="Elya C."/>
            <person name="Lovett B.R."/>
            <person name="Lee E."/>
            <person name="Macias A.M."/>
            <person name="Hajek A.E."/>
            <person name="De Bivort B.L."/>
            <person name="Kasson M.T."/>
            <person name="De Fine Licht H.H."/>
            <person name="Stajich J.E."/>
        </authorList>
    </citation>
    <scope>NUCLEOTIDE SEQUENCE</scope>
    <source>
        <strain evidence="1">Berkeley</strain>
    </source>
</reference>
<sequence>MKCLDGGSAGETWLLLSQIGWPVVGTGPPHQVSLNTLMDPRISWLLWEKSSFVGVKKLLGVLVFVVWYICARGDILCLGLPDPAIGKVS</sequence>
<dbReference type="Proteomes" id="UP001165960">
    <property type="component" value="Unassembled WGS sequence"/>
</dbReference>
<accession>A0ACC2T075</accession>
<proteinExistence type="predicted"/>
<comment type="caution">
    <text evidence="1">The sequence shown here is derived from an EMBL/GenBank/DDBJ whole genome shotgun (WGS) entry which is preliminary data.</text>
</comment>
<name>A0ACC2T075_9FUNG</name>
<evidence type="ECO:0000313" key="2">
    <source>
        <dbReference type="Proteomes" id="UP001165960"/>
    </source>
</evidence>
<protein>
    <submittedName>
        <fullName evidence="1">Uncharacterized protein</fullName>
    </submittedName>
</protein>
<evidence type="ECO:0000313" key="1">
    <source>
        <dbReference type="EMBL" id="KAJ9067998.1"/>
    </source>
</evidence>
<organism evidence="1 2">
    <name type="scientific">Entomophthora muscae</name>
    <dbReference type="NCBI Taxonomy" id="34485"/>
    <lineage>
        <taxon>Eukaryota</taxon>
        <taxon>Fungi</taxon>
        <taxon>Fungi incertae sedis</taxon>
        <taxon>Zoopagomycota</taxon>
        <taxon>Entomophthoromycotina</taxon>
        <taxon>Entomophthoromycetes</taxon>
        <taxon>Entomophthorales</taxon>
        <taxon>Entomophthoraceae</taxon>
        <taxon>Entomophthora</taxon>
    </lineage>
</organism>
<keyword evidence="2" id="KW-1185">Reference proteome</keyword>
<dbReference type="EMBL" id="QTSX02003809">
    <property type="protein sequence ID" value="KAJ9067998.1"/>
    <property type="molecule type" value="Genomic_DNA"/>
</dbReference>